<feature type="transmembrane region" description="Helical" evidence="10">
    <location>
        <begin position="92"/>
        <end position="111"/>
    </location>
</feature>
<dbReference type="GO" id="GO:0005886">
    <property type="term" value="C:plasma membrane"/>
    <property type="evidence" value="ECO:0007669"/>
    <property type="project" value="UniProtKB-SubCell"/>
</dbReference>
<dbReference type="GO" id="GO:0004984">
    <property type="term" value="F:olfactory receptor activity"/>
    <property type="evidence" value="ECO:0007669"/>
    <property type="project" value="InterPro"/>
</dbReference>
<dbReference type="OMA" id="WYFVMAF"/>
<sequence length="410" mass="48166">MDSRGSIYRFLKFFKIGWRIYQNPKLESSHSSIYYWREQMKAMALFTTTEERQLPYRSTWHLIVNIQLFVFFTSMCYGFMESVGDHVEMGRDFAFILGAFFIVFKVFYFNWYGDDLDQVINELEEFHPWTKIGPGAVDYRAGKRWYFVMAFFLVSSWAFFLCVFILLLITSPMWVHQQNLPFHAAFPFQWHDRSLHPIGHFIIYVYQSYFSAYALTWLLCIEGLSVCIYAEITFAIEVLCLELRHIHRFKDGLTELRMETNRLVKLHQKIVEILDRTNNVFHGTLIMQMGVNFSLVSISVLEAMEARKDPKVVVQFAILMMLALGHLSMWSFFGDMLSQESLKISDAAYDAYDPTKGSKDVYRDLCLIIRRGQEPLIMRASPFPSFNLINYSAILNQCYGILTFLLKTLD</sequence>
<dbReference type="eggNOG" id="ENOG502SXXU">
    <property type="taxonomic scope" value="Eukaryota"/>
</dbReference>
<evidence type="ECO:0000256" key="7">
    <source>
        <dbReference type="ARBA" id="ARBA00023136"/>
    </source>
</evidence>
<dbReference type="PANTHER" id="PTHR21137:SF35">
    <property type="entry name" value="ODORANT RECEPTOR 19A-RELATED"/>
    <property type="match status" value="1"/>
</dbReference>
<dbReference type="HOGENOM" id="CLU_055891_1_0_1"/>
<feature type="transmembrane region" description="Helical" evidence="10">
    <location>
        <begin position="145"/>
        <end position="169"/>
    </location>
</feature>
<keyword evidence="8 10" id="KW-0675">Receptor</keyword>
<name>B4PJN6_DROYA</name>
<keyword evidence="9 10" id="KW-0807">Transducer</keyword>
<dbReference type="Pfam" id="PF02949">
    <property type="entry name" value="7tm_6"/>
    <property type="match status" value="1"/>
</dbReference>
<evidence type="ECO:0000256" key="4">
    <source>
        <dbReference type="ARBA" id="ARBA00022692"/>
    </source>
</evidence>
<dbReference type="PhylomeDB" id="B4PJN6"/>
<evidence type="ECO:0000256" key="8">
    <source>
        <dbReference type="ARBA" id="ARBA00023170"/>
    </source>
</evidence>
<accession>B4PJN6</accession>
<dbReference type="InterPro" id="IPR004117">
    <property type="entry name" value="7tm6_olfct_rcpt"/>
</dbReference>
<feature type="transmembrane region" description="Helical" evidence="10">
    <location>
        <begin position="60"/>
        <end position="80"/>
    </location>
</feature>
<evidence type="ECO:0000313" key="12">
    <source>
        <dbReference type="Proteomes" id="UP000002282"/>
    </source>
</evidence>
<protein>
    <recommendedName>
        <fullName evidence="10">Odorant receptor</fullName>
    </recommendedName>
</protein>
<dbReference type="GO" id="GO:0005549">
    <property type="term" value="F:odorant binding"/>
    <property type="evidence" value="ECO:0007669"/>
    <property type="project" value="InterPro"/>
</dbReference>
<evidence type="ECO:0000256" key="3">
    <source>
        <dbReference type="ARBA" id="ARBA00022606"/>
    </source>
</evidence>
<keyword evidence="12" id="KW-1185">Reference proteome</keyword>
<dbReference type="GO" id="GO:0007165">
    <property type="term" value="P:signal transduction"/>
    <property type="evidence" value="ECO:0007669"/>
    <property type="project" value="UniProtKB-KW"/>
</dbReference>
<dbReference type="KEGG" id="dya:Dyak_GE21558"/>
<evidence type="ECO:0000256" key="5">
    <source>
        <dbReference type="ARBA" id="ARBA00022725"/>
    </source>
</evidence>
<comment type="subcellular location">
    <subcellularLocation>
        <location evidence="1 10">Cell membrane</location>
        <topology evidence="1 10">Multi-pass membrane protein</topology>
    </subcellularLocation>
</comment>
<dbReference type="Proteomes" id="UP000002282">
    <property type="component" value="Chromosome 3L"/>
</dbReference>
<feature type="transmembrane region" description="Helical" evidence="10">
    <location>
        <begin position="312"/>
        <end position="333"/>
    </location>
</feature>
<dbReference type="PANTHER" id="PTHR21137">
    <property type="entry name" value="ODORANT RECEPTOR"/>
    <property type="match status" value="1"/>
</dbReference>
<keyword evidence="2" id="KW-1003">Cell membrane</keyword>
<comment type="similarity">
    <text evidence="10">Belongs to the insect chemoreceptor superfamily. Heteromeric odorant receptor channel (TC 1.A.69) family.</text>
</comment>
<keyword evidence="5 10" id="KW-0552">Olfaction</keyword>
<dbReference type="OrthoDB" id="6604226at2759"/>
<reference evidence="11 12" key="1">
    <citation type="journal article" date="2007" name="Nature">
        <title>Evolution of genes and genomes on the Drosophila phylogeny.</title>
        <authorList>
            <consortium name="Drosophila 12 Genomes Consortium"/>
            <person name="Clark A.G."/>
            <person name="Eisen M.B."/>
            <person name="Smith D.R."/>
            <person name="Bergman C.M."/>
            <person name="Oliver B."/>
            <person name="Markow T.A."/>
            <person name="Kaufman T.C."/>
            <person name="Kellis M."/>
            <person name="Gelbart W."/>
            <person name="Iyer V.N."/>
            <person name="Pollard D.A."/>
            <person name="Sackton T.B."/>
            <person name="Larracuente A.M."/>
            <person name="Singh N.D."/>
            <person name="Abad J.P."/>
            <person name="Abt D.N."/>
            <person name="Adryan B."/>
            <person name="Aguade M."/>
            <person name="Akashi H."/>
            <person name="Anderson W.W."/>
            <person name="Aquadro C.F."/>
            <person name="Ardell D.H."/>
            <person name="Arguello R."/>
            <person name="Artieri C.G."/>
            <person name="Barbash D.A."/>
            <person name="Barker D."/>
            <person name="Barsanti P."/>
            <person name="Batterham P."/>
            <person name="Batzoglou S."/>
            <person name="Begun D."/>
            <person name="Bhutkar A."/>
            <person name="Blanco E."/>
            <person name="Bosak S.A."/>
            <person name="Bradley R.K."/>
            <person name="Brand A.D."/>
            <person name="Brent M.R."/>
            <person name="Brooks A.N."/>
            <person name="Brown R.H."/>
            <person name="Butlin R.K."/>
            <person name="Caggese C."/>
            <person name="Calvi B.R."/>
            <person name="Bernardo de Carvalho A."/>
            <person name="Caspi A."/>
            <person name="Castrezana S."/>
            <person name="Celniker S.E."/>
            <person name="Chang J.L."/>
            <person name="Chapple C."/>
            <person name="Chatterji S."/>
            <person name="Chinwalla A."/>
            <person name="Civetta A."/>
            <person name="Clifton S.W."/>
            <person name="Comeron J.M."/>
            <person name="Costello J.C."/>
            <person name="Coyne J.A."/>
            <person name="Daub J."/>
            <person name="David R.G."/>
            <person name="Delcher A.L."/>
            <person name="Delehaunty K."/>
            <person name="Do C.B."/>
            <person name="Ebling H."/>
            <person name="Edwards K."/>
            <person name="Eickbush T."/>
            <person name="Evans J.D."/>
            <person name="Filipski A."/>
            <person name="Findeiss S."/>
            <person name="Freyhult E."/>
            <person name="Fulton L."/>
            <person name="Fulton R."/>
            <person name="Garcia A.C."/>
            <person name="Gardiner A."/>
            <person name="Garfield D.A."/>
            <person name="Garvin B.E."/>
            <person name="Gibson G."/>
            <person name="Gilbert D."/>
            <person name="Gnerre S."/>
            <person name="Godfrey J."/>
            <person name="Good R."/>
            <person name="Gotea V."/>
            <person name="Gravely B."/>
            <person name="Greenberg A.J."/>
            <person name="Griffiths-Jones S."/>
            <person name="Gross S."/>
            <person name="Guigo R."/>
            <person name="Gustafson E.A."/>
            <person name="Haerty W."/>
            <person name="Hahn M.W."/>
            <person name="Halligan D.L."/>
            <person name="Halpern A.L."/>
            <person name="Halter G.M."/>
            <person name="Han M.V."/>
            <person name="Heger A."/>
            <person name="Hillier L."/>
            <person name="Hinrichs A.S."/>
            <person name="Holmes I."/>
            <person name="Hoskins R.A."/>
            <person name="Hubisz M.J."/>
            <person name="Hultmark D."/>
            <person name="Huntley M.A."/>
            <person name="Jaffe D.B."/>
            <person name="Jagadeeshan S."/>
            <person name="Jeck W.R."/>
            <person name="Johnson J."/>
            <person name="Jones C.D."/>
            <person name="Jordan W.C."/>
            <person name="Karpen G.H."/>
            <person name="Kataoka E."/>
            <person name="Keightley P.D."/>
            <person name="Kheradpour P."/>
            <person name="Kirkness E.F."/>
            <person name="Koerich L.B."/>
            <person name="Kristiansen K."/>
            <person name="Kudrna D."/>
            <person name="Kulathinal R.J."/>
            <person name="Kumar S."/>
            <person name="Kwok R."/>
            <person name="Lander E."/>
            <person name="Langley C.H."/>
            <person name="Lapoint R."/>
            <person name="Lazzaro B.P."/>
            <person name="Lee S.J."/>
            <person name="Levesque L."/>
            <person name="Li R."/>
            <person name="Lin C.F."/>
            <person name="Lin M.F."/>
            <person name="Lindblad-Toh K."/>
            <person name="Llopart A."/>
            <person name="Long M."/>
            <person name="Low L."/>
            <person name="Lozovsky E."/>
            <person name="Lu J."/>
            <person name="Luo M."/>
            <person name="Machado C.A."/>
            <person name="Makalowski W."/>
            <person name="Marzo M."/>
            <person name="Matsuda M."/>
            <person name="Matzkin L."/>
            <person name="McAllister B."/>
            <person name="McBride C.S."/>
            <person name="McKernan B."/>
            <person name="McKernan K."/>
            <person name="Mendez-Lago M."/>
            <person name="Minx P."/>
            <person name="Mollenhauer M.U."/>
            <person name="Montooth K."/>
            <person name="Mount S.M."/>
            <person name="Mu X."/>
            <person name="Myers E."/>
            <person name="Negre B."/>
            <person name="Newfeld S."/>
            <person name="Nielsen R."/>
            <person name="Noor M.A."/>
            <person name="O'Grady P."/>
            <person name="Pachter L."/>
            <person name="Papaceit M."/>
            <person name="Parisi M.J."/>
            <person name="Parisi M."/>
            <person name="Parts L."/>
            <person name="Pedersen J.S."/>
            <person name="Pesole G."/>
            <person name="Phillippy A.M."/>
            <person name="Ponting C.P."/>
            <person name="Pop M."/>
            <person name="Porcelli D."/>
            <person name="Powell J.R."/>
            <person name="Prohaska S."/>
            <person name="Pruitt K."/>
            <person name="Puig M."/>
            <person name="Quesneville H."/>
            <person name="Ram K.R."/>
            <person name="Rand D."/>
            <person name="Rasmussen M.D."/>
            <person name="Reed L.K."/>
            <person name="Reenan R."/>
            <person name="Reily A."/>
            <person name="Remington K.A."/>
            <person name="Rieger T.T."/>
            <person name="Ritchie M.G."/>
            <person name="Robin C."/>
            <person name="Rogers Y.H."/>
            <person name="Rohde C."/>
            <person name="Rozas J."/>
            <person name="Rubenfield M.J."/>
            <person name="Ruiz A."/>
            <person name="Russo S."/>
            <person name="Salzberg S.L."/>
            <person name="Sanchez-Gracia A."/>
            <person name="Saranga D.J."/>
            <person name="Sato H."/>
            <person name="Schaeffer S.W."/>
            <person name="Schatz M.C."/>
            <person name="Schlenke T."/>
            <person name="Schwartz R."/>
            <person name="Segarra C."/>
            <person name="Singh R.S."/>
            <person name="Sirot L."/>
            <person name="Sirota M."/>
            <person name="Sisneros N.B."/>
            <person name="Smith C.D."/>
            <person name="Smith T.F."/>
            <person name="Spieth J."/>
            <person name="Stage D.E."/>
            <person name="Stark A."/>
            <person name="Stephan W."/>
            <person name="Strausberg R.L."/>
            <person name="Strempel S."/>
            <person name="Sturgill D."/>
            <person name="Sutton G."/>
            <person name="Sutton G.G."/>
            <person name="Tao W."/>
            <person name="Teichmann S."/>
            <person name="Tobari Y.N."/>
            <person name="Tomimura Y."/>
            <person name="Tsolas J.M."/>
            <person name="Valente V.L."/>
            <person name="Venter E."/>
            <person name="Venter J.C."/>
            <person name="Vicario S."/>
            <person name="Vieira F.G."/>
            <person name="Vilella A.J."/>
            <person name="Villasante A."/>
            <person name="Walenz B."/>
            <person name="Wang J."/>
            <person name="Wasserman M."/>
            <person name="Watts T."/>
            <person name="Wilson D."/>
            <person name="Wilson R.K."/>
            <person name="Wing R.A."/>
            <person name="Wolfner M.F."/>
            <person name="Wong A."/>
            <person name="Wong G.K."/>
            <person name="Wu C.I."/>
            <person name="Wu G."/>
            <person name="Yamamoto D."/>
            <person name="Yang H.P."/>
            <person name="Yang S.P."/>
            <person name="Yorke J.A."/>
            <person name="Yoshida K."/>
            <person name="Zdobnov E."/>
            <person name="Zhang P."/>
            <person name="Zhang Y."/>
            <person name="Zimin A.V."/>
            <person name="Baldwin J."/>
            <person name="Abdouelleil A."/>
            <person name="Abdulkadir J."/>
            <person name="Abebe A."/>
            <person name="Abera B."/>
            <person name="Abreu J."/>
            <person name="Acer S.C."/>
            <person name="Aftuck L."/>
            <person name="Alexander A."/>
            <person name="An P."/>
            <person name="Anderson E."/>
            <person name="Anderson S."/>
            <person name="Arachi H."/>
            <person name="Azer M."/>
            <person name="Bachantsang P."/>
            <person name="Barry A."/>
            <person name="Bayul T."/>
            <person name="Berlin A."/>
            <person name="Bessette D."/>
            <person name="Bloom T."/>
            <person name="Blye J."/>
            <person name="Boguslavskiy L."/>
            <person name="Bonnet C."/>
            <person name="Boukhgalter B."/>
            <person name="Bourzgui I."/>
            <person name="Brown A."/>
            <person name="Cahill P."/>
            <person name="Channer S."/>
            <person name="Cheshatsang Y."/>
            <person name="Chuda L."/>
            <person name="Citroen M."/>
            <person name="Collymore A."/>
            <person name="Cooke P."/>
            <person name="Costello M."/>
            <person name="D'Aco K."/>
            <person name="Daza R."/>
            <person name="De Haan G."/>
            <person name="DeGray S."/>
            <person name="DeMaso C."/>
            <person name="Dhargay N."/>
            <person name="Dooley K."/>
            <person name="Dooley E."/>
            <person name="Doricent M."/>
            <person name="Dorje P."/>
            <person name="Dorjee K."/>
            <person name="Dupes A."/>
            <person name="Elong R."/>
            <person name="Falk J."/>
            <person name="Farina A."/>
            <person name="Faro S."/>
            <person name="Ferguson D."/>
            <person name="Fisher S."/>
            <person name="Foley C.D."/>
            <person name="Franke A."/>
            <person name="Friedrich D."/>
            <person name="Gadbois L."/>
            <person name="Gearin G."/>
            <person name="Gearin C.R."/>
            <person name="Giannoukos G."/>
            <person name="Goode T."/>
            <person name="Graham J."/>
            <person name="Grandbois E."/>
            <person name="Grewal S."/>
            <person name="Gyaltsen K."/>
            <person name="Hafez N."/>
            <person name="Hagos B."/>
            <person name="Hall J."/>
            <person name="Henson C."/>
            <person name="Hollinger A."/>
            <person name="Honan T."/>
            <person name="Huard M.D."/>
            <person name="Hughes L."/>
            <person name="Hurhula B."/>
            <person name="Husby M.E."/>
            <person name="Kamat A."/>
            <person name="Kanga B."/>
            <person name="Kashin S."/>
            <person name="Khazanovich D."/>
            <person name="Kisner P."/>
            <person name="Lance K."/>
            <person name="Lara M."/>
            <person name="Lee W."/>
            <person name="Lennon N."/>
            <person name="Letendre F."/>
            <person name="LeVine R."/>
            <person name="Lipovsky A."/>
            <person name="Liu X."/>
            <person name="Liu J."/>
            <person name="Liu S."/>
            <person name="Lokyitsang T."/>
            <person name="Lokyitsang Y."/>
            <person name="Lubonja R."/>
            <person name="Lui A."/>
            <person name="MacDonald P."/>
            <person name="Magnisalis V."/>
            <person name="Maru K."/>
            <person name="Matthews C."/>
            <person name="McCusker W."/>
            <person name="McDonough S."/>
            <person name="Mehta T."/>
            <person name="Meldrim J."/>
            <person name="Meneus L."/>
            <person name="Mihai O."/>
            <person name="Mihalev A."/>
            <person name="Mihova T."/>
            <person name="Mittelman R."/>
            <person name="Mlenga V."/>
            <person name="Montmayeur A."/>
            <person name="Mulrain L."/>
            <person name="Navidi A."/>
            <person name="Naylor J."/>
            <person name="Negash T."/>
            <person name="Nguyen T."/>
            <person name="Nguyen N."/>
            <person name="Nicol R."/>
            <person name="Norbu C."/>
            <person name="Norbu N."/>
            <person name="Novod N."/>
            <person name="O'Neill B."/>
            <person name="Osman S."/>
            <person name="Markiewicz E."/>
            <person name="Oyono O.L."/>
            <person name="Patti C."/>
            <person name="Phunkhang P."/>
            <person name="Pierre F."/>
            <person name="Priest M."/>
            <person name="Raghuraman S."/>
            <person name="Rege F."/>
            <person name="Reyes R."/>
            <person name="Rise C."/>
            <person name="Rogov P."/>
            <person name="Ross K."/>
            <person name="Ryan E."/>
            <person name="Settipalli S."/>
            <person name="Shea T."/>
            <person name="Sherpa N."/>
            <person name="Shi L."/>
            <person name="Shih D."/>
            <person name="Sparrow T."/>
            <person name="Spaulding J."/>
            <person name="Stalker J."/>
            <person name="Stange-Thomann N."/>
            <person name="Stavropoulos S."/>
            <person name="Stone C."/>
            <person name="Strader C."/>
            <person name="Tesfaye S."/>
            <person name="Thomson T."/>
            <person name="Thoulutsang Y."/>
            <person name="Thoulutsang D."/>
            <person name="Topham K."/>
            <person name="Topping I."/>
            <person name="Tsamla T."/>
            <person name="Vassiliev H."/>
            <person name="Vo A."/>
            <person name="Wangchuk T."/>
            <person name="Wangdi T."/>
            <person name="Weiand M."/>
            <person name="Wilkinson J."/>
            <person name="Wilson A."/>
            <person name="Yadav S."/>
            <person name="Young G."/>
            <person name="Yu Q."/>
            <person name="Zembek L."/>
            <person name="Zhong D."/>
            <person name="Zimmer A."/>
            <person name="Zwirko Z."/>
            <person name="Jaffe D.B."/>
            <person name="Alvarez P."/>
            <person name="Brockman W."/>
            <person name="Butler J."/>
            <person name="Chin C."/>
            <person name="Gnerre S."/>
            <person name="Grabherr M."/>
            <person name="Kleber M."/>
            <person name="Mauceli E."/>
            <person name="MacCallum I."/>
        </authorList>
    </citation>
    <scope>NUCLEOTIDE SEQUENCE [LARGE SCALE GENOMIC DNA]</scope>
    <source>
        <strain evidence="12">Tai18E2 / Tucson 14021-0261.01</strain>
    </source>
</reference>
<evidence type="ECO:0000256" key="9">
    <source>
        <dbReference type="ARBA" id="ARBA00023224"/>
    </source>
</evidence>
<comment type="caution">
    <text evidence="10">Lacks conserved residue(s) required for the propagation of feature annotation.</text>
</comment>
<evidence type="ECO:0000256" key="2">
    <source>
        <dbReference type="ARBA" id="ARBA00022475"/>
    </source>
</evidence>
<keyword evidence="4 10" id="KW-0812">Transmembrane</keyword>
<keyword evidence="7 10" id="KW-0472">Membrane</keyword>
<dbReference type="EMBL" id="CM000159">
    <property type="protein sequence ID" value="EDW93635.1"/>
    <property type="molecule type" value="Genomic_DNA"/>
</dbReference>
<evidence type="ECO:0000256" key="1">
    <source>
        <dbReference type="ARBA" id="ARBA00004651"/>
    </source>
</evidence>
<dbReference type="AlphaFoldDB" id="B4PJN6"/>
<keyword evidence="6 10" id="KW-1133">Transmembrane helix</keyword>
<keyword evidence="3 10" id="KW-0716">Sensory transduction</keyword>
<organism evidence="11 12">
    <name type="scientific">Drosophila yakuba</name>
    <name type="common">Fruit fly</name>
    <dbReference type="NCBI Taxonomy" id="7245"/>
    <lineage>
        <taxon>Eukaryota</taxon>
        <taxon>Metazoa</taxon>
        <taxon>Ecdysozoa</taxon>
        <taxon>Arthropoda</taxon>
        <taxon>Hexapoda</taxon>
        <taxon>Insecta</taxon>
        <taxon>Pterygota</taxon>
        <taxon>Neoptera</taxon>
        <taxon>Endopterygota</taxon>
        <taxon>Diptera</taxon>
        <taxon>Brachycera</taxon>
        <taxon>Muscomorpha</taxon>
        <taxon>Ephydroidea</taxon>
        <taxon>Drosophilidae</taxon>
        <taxon>Drosophila</taxon>
        <taxon>Sophophora</taxon>
    </lineage>
</organism>
<proteinExistence type="inferred from homology"/>
<reference evidence="11 12" key="2">
    <citation type="journal article" date="2007" name="PLoS Biol.">
        <title>Principles of genome evolution in the Drosophila melanogaster species group.</title>
        <authorList>
            <person name="Ranz J.M."/>
            <person name="Maurin D."/>
            <person name="Chan Y.S."/>
            <person name="von Grotthuss M."/>
            <person name="Hillier L.W."/>
            <person name="Roote J."/>
            <person name="Ashburner M."/>
            <person name="Bergman C.M."/>
        </authorList>
    </citation>
    <scope>NUCLEOTIDE SEQUENCE [LARGE SCALE GENOMIC DNA]</scope>
    <source>
        <strain evidence="12">Tai18E2 / Tucson 14021-0261.01</strain>
    </source>
</reference>
<evidence type="ECO:0000256" key="6">
    <source>
        <dbReference type="ARBA" id="ARBA00022989"/>
    </source>
</evidence>
<gene>
    <name evidence="11" type="primary">Dyak\GE21558</name>
    <name evidence="11" type="synonym">dyak_GLEANR_5310</name>
    <name evidence="11" type="synonym">GE21558</name>
    <name evidence="11" type="ORF">Dyak_GE21558</name>
</gene>
<evidence type="ECO:0000313" key="11">
    <source>
        <dbReference type="EMBL" id="EDW93635.1"/>
    </source>
</evidence>
<evidence type="ECO:0000256" key="10">
    <source>
        <dbReference type="RuleBase" id="RU351113"/>
    </source>
</evidence>